<sequence length="63" mass="6729">MSKRTIVLASVMIVCNGVIGLCLVMGSIRLLPENAAAETLTLPHPRRPTSIAHPSCSRLCDTL</sequence>
<gene>
    <name evidence="1" type="ORF">IPJ27_22360</name>
</gene>
<accession>A0A935Q3V3</accession>
<organism evidence="1 2">
    <name type="scientific">Candidatus Accumulibacter proximus</name>
    <dbReference type="NCBI Taxonomy" id="2954385"/>
    <lineage>
        <taxon>Bacteria</taxon>
        <taxon>Pseudomonadati</taxon>
        <taxon>Pseudomonadota</taxon>
        <taxon>Betaproteobacteria</taxon>
        <taxon>Candidatus Accumulibacter</taxon>
    </lineage>
</organism>
<evidence type="ECO:0000313" key="2">
    <source>
        <dbReference type="Proteomes" id="UP000697998"/>
    </source>
</evidence>
<dbReference type="EMBL" id="JADJMH010000034">
    <property type="protein sequence ID" value="MBK7677276.1"/>
    <property type="molecule type" value="Genomic_DNA"/>
</dbReference>
<dbReference type="AlphaFoldDB" id="A0A935Q3V3"/>
<proteinExistence type="predicted"/>
<dbReference type="Proteomes" id="UP000697998">
    <property type="component" value="Unassembled WGS sequence"/>
</dbReference>
<comment type="caution">
    <text evidence="1">The sequence shown here is derived from an EMBL/GenBank/DDBJ whole genome shotgun (WGS) entry which is preliminary data.</text>
</comment>
<evidence type="ECO:0000313" key="1">
    <source>
        <dbReference type="EMBL" id="MBK7677276.1"/>
    </source>
</evidence>
<protein>
    <submittedName>
        <fullName evidence="1">Uncharacterized protein</fullName>
    </submittedName>
</protein>
<reference evidence="1 2" key="1">
    <citation type="submission" date="2020-10" db="EMBL/GenBank/DDBJ databases">
        <title>Connecting structure to function with the recovery of over 1000 high-quality activated sludge metagenome-assembled genomes encoding full-length rRNA genes using long-read sequencing.</title>
        <authorList>
            <person name="Singleton C.M."/>
            <person name="Petriglieri F."/>
            <person name="Kristensen J.M."/>
            <person name="Kirkegaard R.H."/>
            <person name="Michaelsen T.Y."/>
            <person name="Andersen M.H."/>
            <person name="Karst S.M."/>
            <person name="Dueholm M.S."/>
            <person name="Nielsen P.H."/>
            <person name="Albertsen M."/>
        </authorList>
    </citation>
    <scope>NUCLEOTIDE SEQUENCE [LARGE SCALE GENOMIC DNA]</scope>
    <source>
        <strain evidence="1">EsbW_18-Q3-R4-48_BATAC.285</strain>
    </source>
</reference>
<name>A0A935Q3V3_9PROT</name>